<name>A0A2M7TYL7_9BACT</name>
<keyword evidence="1" id="KW-0472">Membrane</keyword>
<feature type="transmembrane region" description="Helical" evidence="1">
    <location>
        <begin position="413"/>
        <end position="433"/>
    </location>
</feature>
<feature type="transmembrane region" description="Helical" evidence="1">
    <location>
        <begin position="16"/>
        <end position="34"/>
    </location>
</feature>
<evidence type="ECO:0000313" key="2">
    <source>
        <dbReference type="EMBL" id="PIZ62928.1"/>
    </source>
</evidence>
<feature type="transmembrane region" description="Helical" evidence="1">
    <location>
        <begin position="312"/>
        <end position="332"/>
    </location>
</feature>
<proteinExistence type="predicted"/>
<dbReference type="EMBL" id="PFOB01000040">
    <property type="protein sequence ID" value="PIZ62928.1"/>
    <property type="molecule type" value="Genomic_DNA"/>
</dbReference>
<evidence type="ECO:0000313" key="3">
    <source>
        <dbReference type="Proteomes" id="UP000228503"/>
    </source>
</evidence>
<keyword evidence="1" id="KW-0812">Transmembrane</keyword>
<gene>
    <name evidence="2" type="ORF">COY16_03220</name>
</gene>
<organism evidence="2 3">
    <name type="scientific">Candidatus Roizmanbacteria bacterium CG_4_10_14_0_2_um_filter_39_13</name>
    <dbReference type="NCBI Taxonomy" id="1974825"/>
    <lineage>
        <taxon>Bacteria</taxon>
        <taxon>Candidatus Roizmaniibacteriota</taxon>
    </lineage>
</organism>
<sequence length="551" mass="63402">MNIFNDTLSYLTKNKWLLFIIIPAVILTLLPFVFDGQNGCVQNVCGFIIGTNYRDGIWFQAVAATSFKTFPFQMPNFAGEVLRGYHYLPNLAAYLLSIIGIPIAVTYYKLVPIFYFTLLTIFIIQLGKKIINKPFFVGMLLFFTYFGMHLSLITSLYHFGKIKNQVLINTFQATRILESPHTAIALLIMFGVLIILYQKKLEMKHRILISILIFLSFGIKFYVAFSIMTILFVFEVLHLIQSKKLKPFILHNLLYGVSALIAIILFYDPFAGSGTIFIFSPFSTVHHLIESPDLFYSEKMVLARYYLYEHGWSPRLLMIELFSAFLFMVFYFGTRIIGLLEMVHQIFKRKMNIVEITVTFSVVISTIISVMFIQKGDWFNPIQFAVPAAFLMNIFAAKLLFNIINKNKLIGSSLLLIVVLITFPANLFNLTYLTNSGRFVIPQEEMDALNFLKNQPDGIIYAPLDENDMAYVSAMTGKQTYVNFVSVLENSGIKHQDRLDRINDTLDFSKMDIKYFYLPIDNELSKKIMSTFPQAHLTKIYSNNSVIIYQQ</sequence>
<feature type="transmembrane region" description="Helical" evidence="1">
    <location>
        <begin position="179"/>
        <end position="197"/>
    </location>
</feature>
<protein>
    <recommendedName>
        <fullName evidence="4">Glycosyltransferase RgtA/B/C/D-like domain-containing protein</fullName>
    </recommendedName>
</protein>
<feature type="transmembrane region" description="Helical" evidence="1">
    <location>
        <begin position="274"/>
        <end position="292"/>
    </location>
</feature>
<evidence type="ECO:0000256" key="1">
    <source>
        <dbReference type="SAM" id="Phobius"/>
    </source>
</evidence>
<feature type="transmembrane region" description="Helical" evidence="1">
    <location>
        <begin position="209"/>
        <end position="234"/>
    </location>
</feature>
<feature type="transmembrane region" description="Helical" evidence="1">
    <location>
        <begin position="249"/>
        <end position="267"/>
    </location>
</feature>
<keyword evidence="1" id="KW-1133">Transmembrane helix</keyword>
<feature type="transmembrane region" description="Helical" evidence="1">
    <location>
        <begin position="353"/>
        <end position="373"/>
    </location>
</feature>
<comment type="caution">
    <text evidence="2">The sequence shown here is derived from an EMBL/GenBank/DDBJ whole genome shotgun (WGS) entry which is preliminary data.</text>
</comment>
<dbReference type="Proteomes" id="UP000228503">
    <property type="component" value="Unassembled WGS sequence"/>
</dbReference>
<reference evidence="3" key="1">
    <citation type="submission" date="2017-09" db="EMBL/GenBank/DDBJ databases">
        <title>Depth-based differentiation of microbial function through sediment-hosted aquifers and enrichment of novel symbionts in the deep terrestrial subsurface.</title>
        <authorList>
            <person name="Probst A.J."/>
            <person name="Ladd B."/>
            <person name="Jarett J.K."/>
            <person name="Geller-Mcgrath D.E."/>
            <person name="Sieber C.M.K."/>
            <person name="Emerson J.B."/>
            <person name="Anantharaman K."/>
            <person name="Thomas B.C."/>
            <person name="Malmstrom R."/>
            <person name="Stieglmeier M."/>
            <person name="Klingl A."/>
            <person name="Woyke T."/>
            <person name="Ryan C.M."/>
            <person name="Banfield J.F."/>
        </authorList>
    </citation>
    <scope>NUCLEOTIDE SEQUENCE [LARGE SCALE GENOMIC DNA]</scope>
</reference>
<accession>A0A2M7TYL7</accession>
<evidence type="ECO:0008006" key="4">
    <source>
        <dbReference type="Google" id="ProtNLM"/>
    </source>
</evidence>
<feature type="transmembrane region" description="Helical" evidence="1">
    <location>
        <begin position="91"/>
        <end position="124"/>
    </location>
</feature>
<feature type="transmembrane region" description="Helical" evidence="1">
    <location>
        <begin position="379"/>
        <end position="401"/>
    </location>
</feature>
<dbReference type="AlphaFoldDB" id="A0A2M7TYL7"/>
<feature type="transmembrane region" description="Helical" evidence="1">
    <location>
        <begin position="136"/>
        <end position="159"/>
    </location>
</feature>